<keyword evidence="5 7" id="KW-0238">DNA-binding</keyword>
<protein>
    <recommendedName>
        <fullName evidence="1 7">Transcriptional regulator MraZ</fullName>
    </recommendedName>
</protein>
<name>A0A3N1UQ31_9BACT</name>
<dbReference type="GO" id="GO:2000143">
    <property type="term" value="P:negative regulation of DNA-templated transcription initiation"/>
    <property type="evidence" value="ECO:0007669"/>
    <property type="project" value="TreeGrafter"/>
</dbReference>
<evidence type="ECO:0000256" key="7">
    <source>
        <dbReference type="HAMAP-Rule" id="MF_01008"/>
    </source>
</evidence>
<evidence type="ECO:0000256" key="3">
    <source>
        <dbReference type="ARBA" id="ARBA00022737"/>
    </source>
</evidence>
<comment type="subcellular location">
    <subcellularLocation>
        <location evidence="7">Cytoplasm</location>
        <location evidence="7">Nucleoid</location>
    </subcellularLocation>
</comment>
<dbReference type="GO" id="GO:0003700">
    <property type="term" value="F:DNA-binding transcription factor activity"/>
    <property type="evidence" value="ECO:0007669"/>
    <property type="project" value="UniProtKB-UniRule"/>
</dbReference>
<keyword evidence="2 7" id="KW-0963">Cytoplasm</keyword>
<organism evidence="9 10">
    <name type="scientific">Desulfosoma caldarium</name>
    <dbReference type="NCBI Taxonomy" id="610254"/>
    <lineage>
        <taxon>Bacteria</taxon>
        <taxon>Pseudomonadati</taxon>
        <taxon>Thermodesulfobacteriota</taxon>
        <taxon>Syntrophobacteria</taxon>
        <taxon>Syntrophobacterales</taxon>
        <taxon>Syntrophobacteraceae</taxon>
        <taxon>Desulfosoma</taxon>
    </lineage>
</organism>
<evidence type="ECO:0000313" key="9">
    <source>
        <dbReference type="EMBL" id="ROQ93245.1"/>
    </source>
</evidence>
<evidence type="ECO:0000256" key="1">
    <source>
        <dbReference type="ARBA" id="ARBA00013860"/>
    </source>
</evidence>
<dbReference type="InterPro" id="IPR003444">
    <property type="entry name" value="MraZ"/>
</dbReference>
<keyword evidence="3" id="KW-0677">Repeat</keyword>
<dbReference type="InterPro" id="IPR035644">
    <property type="entry name" value="MraZ_C"/>
</dbReference>
<dbReference type="GO" id="GO:0005737">
    <property type="term" value="C:cytoplasm"/>
    <property type="evidence" value="ECO:0007669"/>
    <property type="project" value="UniProtKB-UniRule"/>
</dbReference>
<dbReference type="AlphaFoldDB" id="A0A3N1UQ31"/>
<evidence type="ECO:0000256" key="6">
    <source>
        <dbReference type="ARBA" id="ARBA00023163"/>
    </source>
</evidence>
<dbReference type="InterPro" id="IPR037914">
    <property type="entry name" value="SpoVT-AbrB_sf"/>
</dbReference>
<dbReference type="EMBL" id="RJVA01000011">
    <property type="protein sequence ID" value="ROQ93245.1"/>
    <property type="molecule type" value="Genomic_DNA"/>
</dbReference>
<dbReference type="PANTHER" id="PTHR34701:SF1">
    <property type="entry name" value="TRANSCRIPTIONAL REGULATOR MRAZ"/>
    <property type="match status" value="1"/>
</dbReference>
<dbReference type="CDD" id="cd16321">
    <property type="entry name" value="MraZ_C"/>
    <property type="match status" value="1"/>
</dbReference>
<dbReference type="InterPro" id="IPR038619">
    <property type="entry name" value="MraZ_sf"/>
</dbReference>
<comment type="caution">
    <text evidence="9">The sequence shown here is derived from an EMBL/GenBank/DDBJ whole genome shotgun (WGS) entry which is preliminary data.</text>
</comment>
<evidence type="ECO:0000256" key="5">
    <source>
        <dbReference type="ARBA" id="ARBA00023125"/>
    </source>
</evidence>
<dbReference type="CDD" id="cd16320">
    <property type="entry name" value="MraZ_N"/>
    <property type="match status" value="1"/>
</dbReference>
<dbReference type="GO" id="GO:0000976">
    <property type="term" value="F:transcription cis-regulatory region binding"/>
    <property type="evidence" value="ECO:0007669"/>
    <property type="project" value="TreeGrafter"/>
</dbReference>
<gene>
    <name evidence="7" type="primary">mraZ</name>
    <name evidence="9" type="ORF">EDC27_1256</name>
</gene>
<dbReference type="PANTHER" id="PTHR34701">
    <property type="entry name" value="TRANSCRIPTIONAL REGULATOR MRAZ"/>
    <property type="match status" value="1"/>
</dbReference>
<evidence type="ECO:0000259" key="8">
    <source>
        <dbReference type="PROSITE" id="PS51740"/>
    </source>
</evidence>
<comment type="similarity">
    <text evidence="7">Belongs to the MraZ family.</text>
</comment>
<dbReference type="InterPro" id="IPR020603">
    <property type="entry name" value="MraZ_dom"/>
</dbReference>
<dbReference type="SUPFAM" id="SSF89447">
    <property type="entry name" value="AbrB/MazE/MraZ-like"/>
    <property type="match status" value="1"/>
</dbReference>
<dbReference type="Gene3D" id="3.40.1550.20">
    <property type="entry name" value="Transcriptional regulator MraZ domain"/>
    <property type="match status" value="1"/>
</dbReference>
<dbReference type="NCBIfam" id="TIGR00242">
    <property type="entry name" value="division/cell wall cluster transcriptional repressor MraZ"/>
    <property type="match status" value="1"/>
</dbReference>
<evidence type="ECO:0000256" key="2">
    <source>
        <dbReference type="ARBA" id="ARBA00022490"/>
    </source>
</evidence>
<dbReference type="OrthoDB" id="9807753at2"/>
<feature type="domain" description="SpoVT-AbrB" evidence="8">
    <location>
        <begin position="26"/>
        <end position="71"/>
    </location>
</feature>
<keyword evidence="6 7" id="KW-0804">Transcription</keyword>
<feature type="domain" description="SpoVT-AbrB" evidence="8">
    <location>
        <begin position="100"/>
        <end position="143"/>
    </location>
</feature>
<dbReference type="Pfam" id="PF02381">
    <property type="entry name" value="MraZ"/>
    <property type="match status" value="2"/>
</dbReference>
<accession>A0A3N1UQ31</accession>
<keyword evidence="4 7" id="KW-0805">Transcription regulation</keyword>
<keyword evidence="10" id="KW-1185">Reference proteome</keyword>
<dbReference type="InterPro" id="IPR035642">
    <property type="entry name" value="MraZ_N"/>
</dbReference>
<dbReference type="Proteomes" id="UP000276223">
    <property type="component" value="Unassembled WGS sequence"/>
</dbReference>
<dbReference type="InterPro" id="IPR007159">
    <property type="entry name" value="SpoVT-AbrB_dom"/>
</dbReference>
<evidence type="ECO:0000313" key="10">
    <source>
        <dbReference type="Proteomes" id="UP000276223"/>
    </source>
</evidence>
<dbReference type="PROSITE" id="PS51740">
    <property type="entry name" value="SPOVT_ABRB"/>
    <property type="match status" value="2"/>
</dbReference>
<dbReference type="RefSeq" id="WP_123289771.1">
    <property type="nucleotide sequence ID" value="NZ_RJVA01000011.1"/>
</dbReference>
<reference evidence="9 10" key="1">
    <citation type="submission" date="2018-11" db="EMBL/GenBank/DDBJ databases">
        <title>Genomic Encyclopedia of Type Strains, Phase IV (KMG-IV): sequencing the most valuable type-strain genomes for metagenomic binning, comparative biology and taxonomic classification.</title>
        <authorList>
            <person name="Goeker M."/>
        </authorList>
    </citation>
    <scope>NUCLEOTIDE SEQUENCE [LARGE SCALE GENOMIC DNA]</scope>
    <source>
        <strain evidence="9 10">DSM 22027</strain>
    </source>
</reference>
<comment type="subunit">
    <text evidence="7">Forms oligomers.</text>
</comment>
<sequence length="164" mass="19153">MCPEWEKVGKKGKKVGLLKTPRFRGQFVVRLDDKGRLRIPAKLRETLQQNYTDGLILAAGPRWLDAYPPEIWEILEEKIMAKAGLHEDYRALIRYYIASGVESEIDKQGRILIPSLHRDRANIQQEVLVVGSLDHIEIWDMGQWREYDKWAADNFERLSKEAYS</sequence>
<proteinExistence type="inferred from homology"/>
<dbReference type="GO" id="GO:0009295">
    <property type="term" value="C:nucleoid"/>
    <property type="evidence" value="ECO:0007669"/>
    <property type="project" value="UniProtKB-SubCell"/>
</dbReference>
<dbReference type="HAMAP" id="MF_01008">
    <property type="entry name" value="MraZ"/>
    <property type="match status" value="1"/>
</dbReference>
<evidence type="ECO:0000256" key="4">
    <source>
        <dbReference type="ARBA" id="ARBA00023015"/>
    </source>
</evidence>